<accession>A0A8T0YZV9</accession>
<dbReference type="EMBL" id="RCMI01006062">
    <property type="protein sequence ID" value="KAG2855326.1"/>
    <property type="molecule type" value="Genomic_DNA"/>
</dbReference>
<sequence>PCSKHWRWSTVLCSTHGRWPSIHMGRCSLWQNMSSRRTHNISQLRVGGQIDRWRKFPLGGIVPVLSHEEYSSKVSRCQCSSSQTTTQSVL</sequence>
<comment type="caution">
    <text evidence="1">The sequence shown here is derived from an EMBL/GenBank/DDBJ whole genome shotgun (WGS) entry which is preliminary data.</text>
</comment>
<gene>
    <name evidence="1" type="ORF">PC115_g25895</name>
    <name evidence="2" type="ORF">PC118_g25873</name>
</gene>
<evidence type="ECO:0000313" key="3">
    <source>
        <dbReference type="Proteomes" id="UP000774804"/>
    </source>
</evidence>
<protein>
    <submittedName>
        <fullName evidence="1">Uncharacterized protein</fullName>
    </submittedName>
</protein>
<feature type="non-terminal residue" evidence="1">
    <location>
        <position position="1"/>
    </location>
</feature>
<dbReference type="Proteomes" id="UP000774804">
    <property type="component" value="Unassembled WGS sequence"/>
</dbReference>
<reference evidence="1" key="1">
    <citation type="submission" date="2018-10" db="EMBL/GenBank/DDBJ databases">
        <title>Effector identification in a new, highly contiguous assembly of the strawberry crown rot pathogen Phytophthora cactorum.</title>
        <authorList>
            <person name="Armitage A.D."/>
            <person name="Nellist C.F."/>
            <person name="Bates H."/>
            <person name="Vickerstaff R.J."/>
            <person name="Harrison R.J."/>
        </authorList>
    </citation>
    <scope>NUCLEOTIDE SEQUENCE</scope>
    <source>
        <strain evidence="1">4032</strain>
        <strain evidence="2">P415</strain>
    </source>
</reference>
<organism evidence="1 3">
    <name type="scientific">Phytophthora cactorum</name>
    <dbReference type="NCBI Taxonomy" id="29920"/>
    <lineage>
        <taxon>Eukaryota</taxon>
        <taxon>Sar</taxon>
        <taxon>Stramenopiles</taxon>
        <taxon>Oomycota</taxon>
        <taxon>Peronosporomycetes</taxon>
        <taxon>Peronosporales</taxon>
        <taxon>Peronosporaceae</taxon>
        <taxon>Phytophthora</taxon>
    </lineage>
</organism>
<dbReference type="Proteomes" id="UP000697107">
    <property type="component" value="Unassembled WGS sequence"/>
</dbReference>
<proteinExistence type="predicted"/>
<dbReference type="EMBL" id="RCML01005238">
    <property type="protein sequence ID" value="KAG2942844.1"/>
    <property type="molecule type" value="Genomic_DNA"/>
</dbReference>
<name>A0A8T0YZV9_9STRA</name>
<dbReference type="AlphaFoldDB" id="A0A8T0YZV9"/>
<evidence type="ECO:0000313" key="2">
    <source>
        <dbReference type="EMBL" id="KAG2942844.1"/>
    </source>
</evidence>
<evidence type="ECO:0000313" key="1">
    <source>
        <dbReference type="EMBL" id="KAG2855326.1"/>
    </source>
</evidence>
<feature type="non-terminal residue" evidence="1">
    <location>
        <position position="90"/>
    </location>
</feature>